<reference evidence="5" key="1">
    <citation type="submission" date="2023-03" db="EMBL/GenBank/DDBJ databases">
        <authorList>
            <person name="Shen W."/>
            <person name="Cai J."/>
        </authorList>
    </citation>
    <scope>NUCLEOTIDE SEQUENCE</scope>
    <source>
        <strain evidence="5">B226-2</strain>
    </source>
</reference>
<dbReference type="Gene3D" id="2.60.120.10">
    <property type="entry name" value="Jelly Rolls"/>
    <property type="match status" value="1"/>
</dbReference>
<dbReference type="GO" id="GO:0043565">
    <property type="term" value="F:sequence-specific DNA binding"/>
    <property type="evidence" value="ECO:0007669"/>
    <property type="project" value="InterPro"/>
</dbReference>
<dbReference type="SUPFAM" id="SSF46689">
    <property type="entry name" value="Homeodomain-like"/>
    <property type="match status" value="2"/>
</dbReference>
<dbReference type="Pfam" id="PF12833">
    <property type="entry name" value="HTH_18"/>
    <property type="match status" value="1"/>
</dbReference>
<evidence type="ECO:0000313" key="5">
    <source>
        <dbReference type="EMBL" id="MDT2811234.1"/>
    </source>
</evidence>
<name>A0AAW8U1W5_9ENTE</name>
<protein>
    <submittedName>
        <fullName evidence="5">AraC family transcriptional regulator</fullName>
    </submittedName>
</protein>
<dbReference type="InterPro" id="IPR003313">
    <property type="entry name" value="AraC-bd"/>
</dbReference>
<dbReference type="InterPro" id="IPR009057">
    <property type="entry name" value="Homeodomain-like_sf"/>
</dbReference>
<keyword evidence="1" id="KW-0805">Transcription regulation</keyword>
<dbReference type="PANTHER" id="PTHR43280:SF28">
    <property type="entry name" value="HTH-TYPE TRANSCRIPTIONAL ACTIVATOR RHAS"/>
    <property type="match status" value="1"/>
</dbReference>
<evidence type="ECO:0000313" key="6">
    <source>
        <dbReference type="Proteomes" id="UP001256711"/>
    </source>
</evidence>
<dbReference type="InterPro" id="IPR018062">
    <property type="entry name" value="HTH_AraC-typ_CS"/>
</dbReference>
<dbReference type="EMBL" id="JARQBJ010000006">
    <property type="protein sequence ID" value="MDT2811234.1"/>
    <property type="molecule type" value="Genomic_DNA"/>
</dbReference>
<dbReference type="SUPFAM" id="SSF51215">
    <property type="entry name" value="Regulatory protein AraC"/>
    <property type="match status" value="1"/>
</dbReference>
<dbReference type="AlphaFoldDB" id="A0AAW8U1W5"/>
<dbReference type="InterPro" id="IPR018060">
    <property type="entry name" value="HTH_AraC"/>
</dbReference>
<comment type="caution">
    <text evidence="5">The sequence shown here is derived from an EMBL/GenBank/DDBJ whole genome shotgun (WGS) entry which is preliminary data.</text>
</comment>
<feature type="domain" description="HTH araC/xylS-type" evidence="4">
    <location>
        <begin position="182"/>
        <end position="280"/>
    </location>
</feature>
<keyword evidence="2" id="KW-0238">DNA-binding</keyword>
<organism evidence="5 6">
    <name type="scientific">Enterococcus asini</name>
    <dbReference type="NCBI Taxonomy" id="57732"/>
    <lineage>
        <taxon>Bacteria</taxon>
        <taxon>Bacillati</taxon>
        <taxon>Bacillota</taxon>
        <taxon>Bacilli</taxon>
        <taxon>Lactobacillales</taxon>
        <taxon>Enterococcaceae</taxon>
        <taxon>Enterococcus</taxon>
    </lineage>
</organism>
<dbReference type="Pfam" id="PF02311">
    <property type="entry name" value="AraC_binding"/>
    <property type="match status" value="1"/>
</dbReference>
<sequence>MRHLVYSEMMNGLIIERCTRDQEYNMIKHWHPEVEFQFFIRGKRKFFVDNENYVCSEGSLIVIDSEQVHNTYSHKELFHERILLSFEKDKFEQILSAMGLDLNHFFLHHRGLIQIPEEDREYVENLLGDIAEEVHKKQPNYQLVVHLRLAEFLIYLERMQHKGKKERQSGGTHSHELNQTVNQVTSYIRAHYKEVHSLDELAQAFYLNKSYLSRIFKKATGYTVTEYINIYRIQESQKLLEDTDMSIADVAQAVGYENMTYYNRVFKKYVETSPLQYRKKQIAYKQGLREKNYN</sequence>
<dbReference type="PROSITE" id="PS00041">
    <property type="entry name" value="HTH_ARAC_FAMILY_1"/>
    <property type="match status" value="1"/>
</dbReference>
<keyword evidence="3" id="KW-0804">Transcription</keyword>
<dbReference type="Gene3D" id="1.10.10.60">
    <property type="entry name" value="Homeodomain-like"/>
    <property type="match status" value="2"/>
</dbReference>
<accession>A0AAW8U1W5</accession>
<dbReference type="Proteomes" id="UP001256711">
    <property type="component" value="Unassembled WGS sequence"/>
</dbReference>
<dbReference type="SMART" id="SM00342">
    <property type="entry name" value="HTH_ARAC"/>
    <property type="match status" value="1"/>
</dbReference>
<proteinExistence type="predicted"/>
<dbReference type="GeneID" id="78364398"/>
<dbReference type="GO" id="GO:0003700">
    <property type="term" value="F:DNA-binding transcription factor activity"/>
    <property type="evidence" value="ECO:0007669"/>
    <property type="project" value="InterPro"/>
</dbReference>
<dbReference type="PANTHER" id="PTHR43280">
    <property type="entry name" value="ARAC-FAMILY TRANSCRIPTIONAL REGULATOR"/>
    <property type="match status" value="1"/>
</dbReference>
<gene>
    <name evidence="5" type="ORF">P7H43_12155</name>
</gene>
<evidence type="ECO:0000256" key="3">
    <source>
        <dbReference type="ARBA" id="ARBA00023163"/>
    </source>
</evidence>
<dbReference type="InterPro" id="IPR014710">
    <property type="entry name" value="RmlC-like_jellyroll"/>
</dbReference>
<dbReference type="InterPro" id="IPR037923">
    <property type="entry name" value="HTH-like"/>
</dbReference>
<evidence type="ECO:0000259" key="4">
    <source>
        <dbReference type="PROSITE" id="PS01124"/>
    </source>
</evidence>
<dbReference type="PROSITE" id="PS01124">
    <property type="entry name" value="HTH_ARAC_FAMILY_2"/>
    <property type="match status" value="1"/>
</dbReference>
<evidence type="ECO:0000256" key="1">
    <source>
        <dbReference type="ARBA" id="ARBA00023015"/>
    </source>
</evidence>
<dbReference type="RefSeq" id="WP_010754962.1">
    <property type="nucleotide sequence ID" value="NZ_CAJJLU010000005.1"/>
</dbReference>
<evidence type="ECO:0000256" key="2">
    <source>
        <dbReference type="ARBA" id="ARBA00023125"/>
    </source>
</evidence>